<sequence>MLRKHRDTGALKTLGPLMASKLRQRRKAYANGDAREDDVTALVASYNIHKCVGLDRRFNPERIMAVISEIGADVIALQEVDQRFGARAGLLDLEALERDSGLCPVPLDGTRNNHGWRGNLVLVRNGTVDGVRQIVLPGAEPRGALVVDVTLAAGPLRIIAAHLGLLRRSRARQIRAILAAAETEDGRPAVLMGDLNEWRLGKRSSLQALDPTFGPLGATVASFPSRFPVWSLDRILANPHDLVSRIDVHNSPLAQVASDHLPIKAVLRLAQTERPEREGAEMASAA</sequence>
<dbReference type="Proteomes" id="UP000236743">
    <property type="component" value="Unassembled WGS sequence"/>
</dbReference>
<dbReference type="GO" id="GO:0004527">
    <property type="term" value="F:exonuclease activity"/>
    <property type="evidence" value="ECO:0007669"/>
    <property type="project" value="UniProtKB-KW"/>
</dbReference>
<dbReference type="InterPro" id="IPR005135">
    <property type="entry name" value="Endo/exonuclease/phosphatase"/>
</dbReference>
<reference evidence="2 3" key="1">
    <citation type="submission" date="2016-10" db="EMBL/GenBank/DDBJ databases">
        <authorList>
            <person name="de Groot N.N."/>
        </authorList>
    </citation>
    <scope>NUCLEOTIDE SEQUENCE [LARGE SCALE GENOMIC DNA]</scope>
    <source>
        <strain evidence="2 3">DSM 26656</strain>
    </source>
</reference>
<dbReference type="SUPFAM" id="SSF56219">
    <property type="entry name" value="DNase I-like"/>
    <property type="match status" value="1"/>
</dbReference>
<dbReference type="Pfam" id="PF03372">
    <property type="entry name" value="Exo_endo_phos"/>
    <property type="match status" value="1"/>
</dbReference>
<evidence type="ECO:0000313" key="3">
    <source>
        <dbReference type="Proteomes" id="UP000236743"/>
    </source>
</evidence>
<dbReference type="GO" id="GO:0016020">
    <property type="term" value="C:membrane"/>
    <property type="evidence" value="ECO:0007669"/>
    <property type="project" value="GOC"/>
</dbReference>
<keyword evidence="3" id="KW-1185">Reference proteome</keyword>
<keyword evidence="2" id="KW-0269">Exonuclease</keyword>
<gene>
    <name evidence="2" type="ORF">SAMN04488115_101100</name>
</gene>
<protein>
    <submittedName>
        <fullName evidence="2">Metal-dependent hydrolase, endonuclease/exonuclease/phosphatase family</fullName>
    </submittedName>
</protein>
<evidence type="ECO:0000259" key="1">
    <source>
        <dbReference type="Pfam" id="PF03372"/>
    </source>
</evidence>
<dbReference type="InterPro" id="IPR036691">
    <property type="entry name" value="Endo/exonu/phosph_ase_sf"/>
</dbReference>
<proteinExistence type="predicted"/>
<keyword evidence="2" id="KW-0540">Nuclease</keyword>
<accession>A0A1H5S2Y5</accession>
<dbReference type="PANTHER" id="PTHR14859:SF1">
    <property type="entry name" value="PGAP2-INTERACTING PROTEIN"/>
    <property type="match status" value="1"/>
</dbReference>
<dbReference type="AlphaFoldDB" id="A0A1H5S2Y5"/>
<dbReference type="GO" id="GO:0006506">
    <property type="term" value="P:GPI anchor biosynthetic process"/>
    <property type="evidence" value="ECO:0007669"/>
    <property type="project" value="TreeGrafter"/>
</dbReference>
<organism evidence="2 3">
    <name type="scientific">Bosea lathyri</name>
    <dbReference type="NCBI Taxonomy" id="1036778"/>
    <lineage>
        <taxon>Bacteria</taxon>
        <taxon>Pseudomonadati</taxon>
        <taxon>Pseudomonadota</taxon>
        <taxon>Alphaproteobacteria</taxon>
        <taxon>Hyphomicrobiales</taxon>
        <taxon>Boseaceae</taxon>
        <taxon>Bosea</taxon>
    </lineage>
</organism>
<evidence type="ECO:0000313" key="2">
    <source>
        <dbReference type="EMBL" id="SEF44187.1"/>
    </source>
</evidence>
<dbReference type="Gene3D" id="3.60.10.10">
    <property type="entry name" value="Endonuclease/exonuclease/phosphatase"/>
    <property type="match status" value="1"/>
</dbReference>
<keyword evidence="2" id="KW-0378">Hydrolase</keyword>
<dbReference type="EMBL" id="FNUY01000001">
    <property type="protein sequence ID" value="SEF44187.1"/>
    <property type="molecule type" value="Genomic_DNA"/>
</dbReference>
<feature type="domain" description="Endonuclease/exonuclease/phosphatase" evidence="1">
    <location>
        <begin position="44"/>
        <end position="260"/>
    </location>
</feature>
<name>A0A1H5S2Y5_9HYPH</name>
<keyword evidence="2" id="KW-0255">Endonuclease</keyword>
<dbReference type="PANTHER" id="PTHR14859">
    <property type="entry name" value="CALCOFLUOR WHITE HYPERSENSITIVE PROTEIN PRECURSOR"/>
    <property type="match status" value="1"/>
</dbReference>
<dbReference type="InterPro" id="IPR051916">
    <property type="entry name" value="GPI-anchor_lipid_remodeler"/>
</dbReference>
<dbReference type="GO" id="GO:0004519">
    <property type="term" value="F:endonuclease activity"/>
    <property type="evidence" value="ECO:0007669"/>
    <property type="project" value="UniProtKB-KW"/>
</dbReference>